<protein>
    <submittedName>
        <fullName evidence="2">Uncharacterized protein</fullName>
    </submittedName>
</protein>
<name>A0A926XZR7_9BACT</name>
<evidence type="ECO:0000313" key="3">
    <source>
        <dbReference type="Proteomes" id="UP000598820"/>
    </source>
</evidence>
<sequence length="114" mass="12505">MSTGQKYSGKGDSTTLFQPSAQITLQTSSLADERPEPVINPQIFEAQTQLLQLTDRFAAIGDEPVQHIDTLLTHWLSTPADALSVSVDVSQLHRIHLLIDFLTQLDHSPALSKA</sequence>
<dbReference type="EMBL" id="JACWZY010000025">
    <property type="protein sequence ID" value="MBD2703807.1"/>
    <property type="molecule type" value="Genomic_DNA"/>
</dbReference>
<evidence type="ECO:0000256" key="1">
    <source>
        <dbReference type="SAM" id="MobiDB-lite"/>
    </source>
</evidence>
<comment type="caution">
    <text evidence="2">The sequence shown here is derived from an EMBL/GenBank/DDBJ whole genome shotgun (WGS) entry which is preliminary data.</text>
</comment>
<reference evidence="2" key="1">
    <citation type="submission" date="2020-09" db="EMBL/GenBank/DDBJ databases">
        <authorList>
            <person name="Kim M.K."/>
        </authorList>
    </citation>
    <scope>NUCLEOTIDE SEQUENCE</scope>
    <source>
        <strain evidence="2">BT702</strain>
    </source>
</reference>
<evidence type="ECO:0000313" key="2">
    <source>
        <dbReference type="EMBL" id="MBD2703807.1"/>
    </source>
</evidence>
<proteinExistence type="predicted"/>
<dbReference type="RefSeq" id="WP_190889798.1">
    <property type="nucleotide sequence ID" value="NZ_JACWZY010000025.1"/>
</dbReference>
<dbReference type="Proteomes" id="UP000598820">
    <property type="component" value="Unassembled WGS sequence"/>
</dbReference>
<organism evidence="2 3">
    <name type="scientific">Spirosoma profusum</name>
    <dbReference type="NCBI Taxonomy" id="2771354"/>
    <lineage>
        <taxon>Bacteria</taxon>
        <taxon>Pseudomonadati</taxon>
        <taxon>Bacteroidota</taxon>
        <taxon>Cytophagia</taxon>
        <taxon>Cytophagales</taxon>
        <taxon>Cytophagaceae</taxon>
        <taxon>Spirosoma</taxon>
    </lineage>
</organism>
<keyword evidence="3" id="KW-1185">Reference proteome</keyword>
<feature type="region of interest" description="Disordered" evidence="1">
    <location>
        <begin position="1"/>
        <end position="20"/>
    </location>
</feature>
<accession>A0A926XZR7</accession>
<gene>
    <name evidence="2" type="ORF">IC229_24385</name>
</gene>
<dbReference type="AlphaFoldDB" id="A0A926XZR7"/>